<keyword evidence="1" id="KW-0472">Membrane</keyword>
<keyword evidence="1" id="KW-1133">Transmembrane helix</keyword>
<comment type="caution">
    <text evidence="2">The sequence shown here is derived from an EMBL/GenBank/DDBJ whole genome shotgun (WGS) entry which is preliminary data.</text>
</comment>
<feature type="transmembrane region" description="Helical" evidence="1">
    <location>
        <begin position="30"/>
        <end position="49"/>
    </location>
</feature>
<evidence type="ECO:0000313" key="3">
    <source>
        <dbReference type="Proteomes" id="UP001240250"/>
    </source>
</evidence>
<dbReference type="Proteomes" id="UP001240250">
    <property type="component" value="Unassembled WGS sequence"/>
</dbReference>
<gene>
    <name evidence="2" type="ORF">JO380_000462</name>
</gene>
<evidence type="ECO:0000313" key="2">
    <source>
        <dbReference type="EMBL" id="MDQ0424081.1"/>
    </source>
</evidence>
<accession>A0ABU0GFF2</accession>
<name>A0ABU0GFF2_9CELL</name>
<reference evidence="2 3" key="1">
    <citation type="submission" date="2023-07" db="EMBL/GenBank/DDBJ databases">
        <title>Sequencing the genomes of 1000 actinobacteria strains.</title>
        <authorList>
            <person name="Klenk H.-P."/>
        </authorList>
    </citation>
    <scope>NUCLEOTIDE SEQUENCE [LARGE SCALE GENOMIC DNA]</scope>
    <source>
        <strain evidence="2 3">DSM 14785</strain>
    </source>
</reference>
<dbReference type="EMBL" id="JAUSVM010000001">
    <property type="protein sequence ID" value="MDQ0424081.1"/>
    <property type="molecule type" value="Genomic_DNA"/>
</dbReference>
<organism evidence="2 3">
    <name type="scientific">Cellulomonas iranensis</name>
    <dbReference type="NCBI Taxonomy" id="76862"/>
    <lineage>
        <taxon>Bacteria</taxon>
        <taxon>Bacillati</taxon>
        <taxon>Actinomycetota</taxon>
        <taxon>Actinomycetes</taxon>
        <taxon>Micrococcales</taxon>
        <taxon>Cellulomonadaceae</taxon>
        <taxon>Cellulomonas</taxon>
    </lineage>
</organism>
<sequence length="70" mass="7571">MKIWQRTWDAFVRRTGPAAGERGDRGDVPGWVLVTLMTAGLVAVLWFVAEDALRGLFVEAVNGVSPRSGG</sequence>
<keyword evidence="1" id="KW-0812">Transmembrane</keyword>
<dbReference type="RefSeq" id="WP_082739544.1">
    <property type="nucleotide sequence ID" value="NZ_CP194061.1"/>
</dbReference>
<proteinExistence type="predicted"/>
<protein>
    <submittedName>
        <fullName evidence="2">Uncharacterized protein</fullName>
    </submittedName>
</protein>
<evidence type="ECO:0000256" key="1">
    <source>
        <dbReference type="SAM" id="Phobius"/>
    </source>
</evidence>
<keyword evidence="3" id="KW-1185">Reference proteome</keyword>